<name>A0A4R6NXE7_9GAMM</name>
<dbReference type="PANTHER" id="PTHR43566:SF2">
    <property type="entry name" value="DUF4143 DOMAIN-CONTAINING PROTEIN"/>
    <property type="match status" value="1"/>
</dbReference>
<protein>
    <submittedName>
        <fullName evidence="2">Uncharacterized protein DUF4143</fullName>
    </submittedName>
</protein>
<comment type="caution">
    <text evidence="2">The sequence shown here is derived from an EMBL/GenBank/DDBJ whole genome shotgun (WGS) entry which is preliminary data.</text>
</comment>
<reference evidence="2 3" key="1">
    <citation type="submission" date="2019-03" db="EMBL/GenBank/DDBJ databases">
        <title>Freshwater and sediment microbial communities from various areas in North America, analyzing microbe dynamics in response to fracking.</title>
        <authorList>
            <person name="Lamendella R."/>
        </authorList>
    </citation>
    <scope>NUCLEOTIDE SEQUENCE [LARGE SCALE GENOMIC DNA]</scope>
    <source>
        <strain evidence="2 3">18_TX</strain>
    </source>
</reference>
<dbReference type="AlphaFoldDB" id="A0A4R6NXE7"/>
<evidence type="ECO:0000313" key="3">
    <source>
        <dbReference type="Proteomes" id="UP000295531"/>
    </source>
</evidence>
<accession>A0A4R6NXE7</accession>
<dbReference type="InterPro" id="IPR025420">
    <property type="entry name" value="DUF4143"/>
</dbReference>
<feature type="domain" description="DUF4143" evidence="1">
    <location>
        <begin position="2"/>
        <end position="156"/>
    </location>
</feature>
<keyword evidence="3" id="KW-1185">Reference proteome</keyword>
<dbReference type="Pfam" id="PF13635">
    <property type="entry name" value="DUF4143"/>
    <property type="match status" value="1"/>
</dbReference>
<sequence>MKDIANIRDEDELLRLAELLALRTGNLLNTSSIATDLKMRRETAEKYISILEHLFLVYRLPAWHSNQAKRLVKAPKLHLIDSGLAAFMNNLKPAEWHDYSSDFGPLLESFTIQQIRTQAEWLEEPIRLSHYRDKDKIEVDLVLEQGRDIYGIEVKKAASIQAKDGEGLKRLAAQAGKSFKGGVLLYCGNNALPLKTENCIAAPMTWLWQNDFL</sequence>
<dbReference type="EMBL" id="SNXI01000020">
    <property type="protein sequence ID" value="TDP28687.1"/>
    <property type="molecule type" value="Genomic_DNA"/>
</dbReference>
<evidence type="ECO:0000313" key="2">
    <source>
        <dbReference type="EMBL" id="TDP28687.1"/>
    </source>
</evidence>
<dbReference type="PANTHER" id="PTHR43566">
    <property type="entry name" value="CONSERVED PROTEIN"/>
    <property type="match status" value="1"/>
</dbReference>
<evidence type="ECO:0000259" key="1">
    <source>
        <dbReference type="Pfam" id="PF13635"/>
    </source>
</evidence>
<dbReference type="RefSeq" id="WP_208107641.1">
    <property type="nucleotide sequence ID" value="NZ_SNXI01000020.1"/>
</dbReference>
<gene>
    <name evidence="2" type="ORF">DEU29_12036</name>
</gene>
<organism evidence="2 3">
    <name type="scientific">Idiomarina aquatica</name>
    <dbReference type="NCBI Taxonomy" id="1327752"/>
    <lineage>
        <taxon>Bacteria</taxon>
        <taxon>Pseudomonadati</taxon>
        <taxon>Pseudomonadota</taxon>
        <taxon>Gammaproteobacteria</taxon>
        <taxon>Alteromonadales</taxon>
        <taxon>Idiomarinaceae</taxon>
        <taxon>Idiomarina</taxon>
    </lineage>
</organism>
<proteinExistence type="predicted"/>
<dbReference type="Proteomes" id="UP000295531">
    <property type="component" value="Unassembled WGS sequence"/>
</dbReference>